<organism evidence="2 3">
    <name type="scientific">Plantactinospora solaniradicis</name>
    <dbReference type="NCBI Taxonomy" id="1723736"/>
    <lineage>
        <taxon>Bacteria</taxon>
        <taxon>Bacillati</taxon>
        <taxon>Actinomycetota</taxon>
        <taxon>Actinomycetes</taxon>
        <taxon>Micromonosporales</taxon>
        <taxon>Micromonosporaceae</taxon>
        <taxon>Plantactinospora</taxon>
    </lineage>
</organism>
<dbReference type="InterPro" id="IPR043917">
    <property type="entry name" value="DUF5753"/>
</dbReference>
<comment type="caution">
    <text evidence="2">The sequence shown here is derived from an EMBL/GenBank/DDBJ whole genome shotgun (WGS) entry which is preliminary data.</text>
</comment>
<feature type="domain" description="DUF5753" evidence="1">
    <location>
        <begin position="6"/>
        <end position="131"/>
    </location>
</feature>
<reference evidence="3" key="1">
    <citation type="journal article" date="2019" name="Int. J. Syst. Evol. Microbiol.">
        <title>The Global Catalogue of Microorganisms (GCM) 10K type strain sequencing project: providing services to taxonomists for standard genome sequencing and annotation.</title>
        <authorList>
            <consortium name="The Broad Institute Genomics Platform"/>
            <consortium name="The Broad Institute Genome Sequencing Center for Infectious Disease"/>
            <person name="Wu L."/>
            <person name="Ma J."/>
        </authorList>
    </citation>
    <scope>NUCLEOTIDE SEQUENCE [LARGE SCALE GENOMIC DNA]</scope>
    <source>
        <strain evidence="3">ZS-35-S2</strain>
    </source>
</reference>
<evidence type="ECO:0000313" key="3">
    <source>
        <dbReference type="Proteomes" id="UP001596203"/>
    </source>
</evidence>
<dbReference type="Pfam" id="PF19054">
    <property type="entry name" value="DUF5753"/>
    <property type="match status" value="1"/>
</dbReference>
<feature type="non-terminal residue" evidence="2">
    <location>
        <position position="1"/>
    </location>
</feature>
<name>A0ABW1KL43_9ACTN</name>
<evidence type="ECO:0000313" key="2">
    <source>
        <dbReference type="EMBL" id="MFC6021543.1"/>
    </source>
</evidence>
<protein>
    <submittedName>
        <fullName evidence="2">Scr1 family TA system antitoxin-like transcriptional regulator</fullName>
    </submittedName>
</protein>
<sequence>VIGMINGRLRRQEEFANSKAILDIRLEPQVIDRRSAPVDVWHQQLMHLYEVATTHPRVSIQILRSKAVYGTGYLPQNPFTILTYRRPSGLSLVDADSNDAGRLITDPVLVRRYETLFDQMTSEALAMDKATSARLIYEAAESCQ</sequence>
<dbReference type="RefSeq" id="WP_377429844.1">
    <property type="nucleotide sequence ID" value="NZ_JBHSPR010000044.1"/>
</dbReference>
<gene>
    <name evidence="2" type="ORF">ACFP2T_35915</name>
</gene>
<dbReference type="Proteomes" id="UP001596203">
    <property type="component" value="Unassembled WGS sequence"/>
</dbReference>
<evidence type="ECO:0000259" key="1">
    <source>
        <dbReference type="Pfam" id="PF19054"/>
    </source>
</evidence>
<dbReference type="EMBL" id="JBHSPR010000044">
    <property type="protein sequence ID" value="MFC6021543.1"/>
    <property type="molecule type" value="Genomic_DNA"/>
</dbReference>
<accession>A0ABW1KL43</accession>
<proteinExistence type="predicted"/>
<keyword evidence="3" id="KW-1185">Reference proteome</keyword>